<accession>A0A401T8N3</accession>
<feature type="region of interest" description="Disordered" evidence="1">
    <location>
        <begin position="1"/>
        <end position="33"/>
    </location>
</feature>
<dbReference type="AlphaFoldDB" id="A0A401T8N3"/>
<evidence type="ECO:0000313" key="3">
    <source>
        <dbReference type="Proteomes" id="UP000287033"/>
    </source>
</evidence>
<keyword evidence="3" id="KW-1185">Reference proteome</keyword>
<evidence type="ECO:0000313" key="2">
    <source>
        <dbReference type="EMBL" id="GCC39009.1"/>
    </source>
</evidence>
<evidence type="ECO:0000256" key="1">
    <source>
        <dbReference type="SAM" id="MobiDB-lite"/>
    </source>
</evidence>
<comment type="caution">
    <text evidence="2">The sequence shown here is derived from an EMBL/GenBank/DDBJ whole genome shotgun (WGS) entry which is preliminary data.</text>
</comment>
<gene>
    <name evidence="2" type="ORF">chiPu_0023007</name>
</gene>
<dbReference type="Proteomes" id="UP000287033">
    <property type="component" value="Unassembled WGS sequence"/>
</dbReference>
<organism evidence="2 3">
    <name type="scientific">Chiloscyllium punctatum</name>
    <name type="common">Brownbanded bambooshark</name>
    <name type="synonym">Hemiscyllium punctatum</name>
    <dbReference type="NCBI Taxonomy" id="137246"/>
    <lineage>
        <taxon>Eukaryota</taxon>
        <taxon>Metazoa</taxon>
        <taxon>Chordata</taxon>
        <taxon>Craniata</taxon>
        <taxon>Vertebrata</taxon>
        <taxon>Chondrichthyes</taxon>
        <taxon>Elasmobranchii</taxon>
        <taxon>Galeomorphii</taxon>
        <taxon>Galeoidea</taxon>
        <taxon>Orectolobiformes</taxon>
        <taxon>Hemiscylliidae</taxon>
        <taxon>Chiloscyllium</taxon>
    </lineage>
</organism>
<name>A0A401T8N3_CHIPU</name>
<feature type="non-terminal residue" evidence="2">
    <location>
        <position position="1"/>
    </location>
</feature>
<dbReference type="EMBL" id="BEZZ01014185">
    <property type="protein sequence ID" value="GCC39009.1"/>
    <property type="molecule type" value="Genomic_DNA"/>
</dbReference>
<proteinExistence type="predicted"/>
<sequence length="33" mass="3808">QVIRVYSLPDGTFSSEEDDEEEDEDDEEEDGTQ</sequence>
<protein>
    <submittedName>
        <fullName evidence="2">Uncharacterized protein</fullName>
    </submittedName>
</protein>
<feature type="compositionally biased region" description="Acidic residues" evidence="1">
    <location>
        <begin position="15"/>
        <end position="33"/>
    </location>
</feature>
<dbReference type="STRING" id="137246.A0A401T8N3"/>
<reference evidence="2 3" key="1">
    <citation type="journal article" date="2018" name="Nat. Ecol. Evol.">
        <title>Shark genomes provide insights into elasmobranch evolution and the origin of vertebrates.</title>
        <authorList>
            <person name="Hara Y"/>
            <person name="Yamaguchi K"/>
            <person name="Onimaru K"/>
            <person name="Kadota M"/>
            <person name="Koyanagi M"/>
            <person name="Keeley SD"/>
            <person name="Tatsumi K"/>
            <person name="Tanaka K"/>
            <person name="Motone F"/>
            <person name="Kageyama Y"/>
            <person name="Nozu R"/>
            <person name="Adachi N"/>
            <person name="Nishimura O"/>
            <person name="Nakagawa R"/>
            <person name="Tanegashima C"/>
            <person name="Kiyatake I"/>
            <person name="Matsumoto R"/>
            <person name="Murakumo K"/>
            <person name="Nishida K"/>
            <person name="Terakita A"/>
            <person name="Kuratani S"/>
            <person name="Sato K"/>
            <person name="Hyodo S Kuraku.S."/>
        </authorList>
    </citation>
    <scope>NUCLEOTIDE SEQUENCE [LARGE SCALE GENOMIC DNA]</scope>
</reference>